<keyword evidence="3" id="KW-1185">Reference proteome</keyword>
<comment type="caution">
    <text evidence="2">The sequence shown here is derived from an EMBL/GenBank/DDBJ whole genome shotgun (WGS) entry which is preliminary data.</text>
</comment>
<reference evidence="2 3" key="1">
    <citation type="submission" date="2013-05" db="EMBL/GenBank/DDBJ databases">
        <title>Genome assembly of Chondromyces apiculatus DSM 436.</title>
        <authorList>
            <person name="Sharma G."/>
            <person name="Khatri I."/>
            <person name="Kaur C."/>
            <person name="Mayilraj S."/>
            <person name="Subramanian S."/>
        </authorList>
    </citation>
    <scope>NUCLEOTIDE SEQUENCE [LARGE SCALE GENOMIC DNA]</scope>
    <source>
        <strain evidence="2 3">DSM 436</strain>
    </source>
</reference>
<dbReference type="Proteomes" id="UP000019678">
    <property type="component" value="Unassembled WGS sequence"/>
</dbReference>
<accession>A0A017SU46</accession>
<dbReference type="InterPro" id="IPR011990">
    <property type="entry name" value="TPR-like_helical_dom_sf"/>
</dbReference>
<protein>
    <submittedName>
        <fullName evidence="2">Uncharacterized protein</fullName>
    </submittedName>
</protein>
<gene>
    <name evidence="2" type="ORF">CAP_0569</name>
</gene>
<feature type="region of interest" description="Disordered" evidence="1">
    <location>
        <begin position="16"/>
        <end position="61"/>
    </location>
</feature>
<feature type="compositionally biased region" description="Basic and acidic residues" evidence="1">
    <location>
        <begin position="16"/>
        <end position="27"/>
    </location>
</feature>
<dbReference type="RefSeq" id="WP_156041606.1">
    <property type="nucleotide sequence ID" value="NZ_ASRX01000109.1"/>
</dbReference>
<organism evidence="2 3">
    <name type="scientific">Chondromyces apiculatus DSM 436</name>
    <dbReference type="NCBI Taxonomy" id="1192034"/>
    <lineage>
        <taxon>Bacteria</taxon>
        <taxon>Pseudomonadati</taxon>
        <taxon>Myxococcota</taxon>
        <taxon>Polyangia</taxon>
        <taxon>Polyangiales</taxon>
        <taxon>Polyangiaceae</taxon>
        <taxon>Chondromyces</taxon>
    </lineage>
</organism>
<dbReference type="Gene3D" id="1.25.40.10">
    <property type="entry name" value="Tetratricopeptide repeat domain"/>
    <property type="match status" value="1"/>
</dbReference>
<dbReference type="OrthoDB" id="5521489at2"/>
<evidence type="ECO:0000256" key="1">
    <source>
        <dbReference type="SAM" id="MobiDB-lite"/>
    </source>
</evidence>
<name>A0A017SU46_9BACT</name>
<evidence type="ECO:0000313" key="3">
    <source>
        <dbReference type="Proteomes" id="UP000019678"/>
    </source>
</evidence>
<evidence type="ECO:0000313" key="2">
    <source>
        <dbReference type="EMBL" id="EYF00479.1"/>
    </source>
</evidence>
<proteinExistence type="predicted"/>
<dbReference type="SUPFAM" id="SSF48452">
    <property type="entry name" value="TPR-like"/>
    <property type="match status" value="1"/>
</dbReference>
<sequence length="134" mass="15333">MSRKRARLRENIREHAEQRKLARERGGLRSAVRLPEPDGGAPEDAVEGLIRRSQRSRQRGDERRALVLLRDACKLDEWRARSWTLLGALLVAQGRRDEAVEAFDHAHWLRLRAGEDARAQVTARLASQARRQAA</sequence>
<dbReference type="EMBL" id="ASRX01000109">
    <property type="protein sequence ID" value="EYF00479.1"/>
    <property type="molecule type" value="Genomic_DNA"/>
</dbReference>
<dbReference type="AlphaFoldDB" id="A0A017SU46"/>